<evidence type="ECO:0000256" key="4">
    <source>
        <dbReference type="ARBA" id="ARBA00022452"/>
    </source>
</evidence>
<dbReference type="InterPro" id="IPR051906">
    <property type="entry name" value="TolC-like"/>
</dbReference>
<evidence type="ECO:0000256" key="7">
    <source>
        <dbReference type="ARBA" id="ARBA00023237"/>
    </source>
</evidence>
<accession>A0ABZ2Q4Z6</accession>
<dbReference type="EMBL" id="CP147988">
    <property type="protein sequence ID" value="WXK49404.1"/>
    <property type="molecule type" value="Genomic_DNA"/>
</dbReference>
<evidence type="ECO:0000313" key="11">
    <source>
        <dbReference type="Proteomes" id="UP001447857"/>
    </source>
</evidence>
<keyword evidence="7" id="KW-0998">Cell outer membrane</keyword>
<dbReference type="Proteomes" id="UP001447857">
    <property type="component" value="Chromosome"/>
</dbReference>
<evidence type="ECO:0000256" key="3">
    <source>
        <dbReference type="ARBA" id="ARBA00022448"/>
    </source>
</evidence>
<feature type="chain" id="PRO_5045349150" evidence="9">
    <location>
        <begin position="19"/>
        <end position="440"/>
    </location>
</feature>
<keyword evidence="6" id="KW-0472">Membrane</keyword>
<name>A0ABZ2Q4Z6_9FLAO</name>
<dbReference type="PANTHER" id="PTHR30026:SF20">
    <property type="entry name" value="OUTER MEMBRANE PROTEIN TOLC"/>
    <property type="match status" value="1"/>
</dbReference>
<evidence type="ECO:0000256" key="6">
    <source>
        <dbReference type="ARBA" id="ARBA00023136"/>
    </source>
</evidence>
<keyword evidence="3" id="KW-0813">Transport</keyword>
<feature type="signal peptide" evidence="9">
    <location>
        <begin position="1"/>
        <end position="18"/>
    </location>
</feature>
<evidence type="ECO:0000256" key="5">
    <source>
        <dbReference type="ARBA" id="ARBA00022692"/>
    </source>
</evidence>
<dbReference type="InterPro" id="IPR003423">
    <property type="entry name" value="OMP_efflux"/>
</dbReference>
<keyword evidence="5" id="KW-0812">Transmembrane</keyword>
<evidence type="ECO:0000256" key="9">
    <source>
        <dbReference type="SAM" id="SignalP"/>
    </source>
</evidence>
<sequence>MKVAVIISFILCSFFGYGQGTSNTKKQWTLEDCFAYAKEKNISIKTTVLSKNAAEVNYDQSKSSRLPNLTGSASQNLSFGNSIDPITSDYVSQKVNSTSVGINSSVTLYQGNQISNQIKQNKLLVDQNSSFVEEAQNNVILSITEAYLQILYNNEGIRIAENNLKASEKEVQRAKLRLDAGSIARKDYTDALSQAATNKYNLIAAQNDLSKQILVLKQLLELGPEEDFEIAFPLESKTPDVIPSKIEVYNKAIALMPEIKASQINVAVSEKELDIAKGSYLPTLSLSGSLGSGYTNTQELNFSDQLNLNFNQRVGLSLTVPIFNRNQTKAQVQNAKISIDKAEIALQTAQKDLYKKIQTAWENATASSEQMTSAQSAKEAAEESYVLSQKKYELGALSTTDLVISQNTYTNAAQNYIQAKYLNILYTQLLSFYQGNEIKI</sequence>
<dbReference type="RefSeq" id="WP_111283490.1">
    <property type="nucleotide sequence ID" value="NZ_CP147988.1"/>
</dbReference>
<comment type="subcellular location">
    <subcellularLocation>
        <location evidence="1">Cell outer membrane</location>
    </subcellularLocation>
</comment>
<evidence type="ECO:0000313" key="10">
    <source>
        <dbReference type="EMBL" id="WXK49404.1"/>
    </source>
</evidence>
<organism evidence="10 11">
    <name type="scientific">Flavobacterium ginsenosidimutans</name>
    <dbReference type="NCBI Taxonomy" id="687844"/>
    <lineage>
        <taxon>Bacteria</taxon>
        <taxon>Pseudomonadati</taxon>
        <taxon>Bacteroidota</taxon>
        <taxon>Flavobacteriia</taxon>
        <taxon>Flavobacteriales</taxon>
        <taxon>Flavobacteriaceae</taxon>
        <taxon>Flavobacterium</taxon>
    </lineage>
</organism>
<evidence type="ECO:0000256" key="2">
    <source>
        <dbReference type="ARBA" id="ARBA00007613"/>
    </source>
</evidence>
<keyword evidence="11" id="KW-1185">Reference proteome</keyword>
<evidence type="ECO:0000256" key="8">
    <source>
        <dbReference type="SAM" id="Coils"/>
    </source>
</evidence>
<reference evidence="10 11" key="1">
    <citation type="submission" date="2024-02" db="EMBL/GenBank/DDBJ databases">
        <title>complete genome of Flavobacterium ginsenosidimutans Str. YTB16.</title>
        <authorList>
            <person name="Wang Q."/>
        </authorList>
    </citation>
    <scope>NUCLEOTIDE SEQUENCE [LARGE SCALE GENOMIC DNA]</scope>
    <source>
        <strain evidence="10 11">YTB16</strain>
    </source>
</reference>
<comment type="similarity">
    <text evidence="2">Belongs to the outer membrane factor (OMF) (TC 1.B.17) family.</text>
</comment>
<dbReference type="SUPFAM" id="SSF56954">
    <property type="entry name" value="Outer membrane efflux proteins (OEP)"/>
    <property type="match status" value="1"/>
</dbReference>
<feature type="coiled-coil region" evidence="8">
    <location>
        <begin position="325"/>
        <end position="352"/>
    </location>
</feature>
<gene>
    <name evidence="10" type="ORF">V6624_20490</name>
</gene>
<keyword evidence="4" id="KW-1134">Transmembrane beta strand</keyword>
<keyword evidence="8" id="KW-0175">Coiled coil</keyword>
<dbReference type="Pfam" id="PF02321">
    <property type="entry name" value="OEP"/>
    <property type="match status" value="2"/>
</dbReference>
<dbReference type="Gene3D" id="1.20.1600.10">
    <property type="entry name" value="Outer membrane efflux proteins (OEP)"/>
    <property type="match status" value="1"/>
</dbReference>
<protein>
    <submittedName>
        <fullName evidence="10">TolC family protein</fullName>
    </submittedName>
</protein>
<proteinExistence type="inferred from homology"/>
<dbReference type="PANTHER" id="PTHR30026">
    <property type="entry name" value="OUTER MEMBRANE PROTEIN TOLC"/>
    <property type="match status" value="1"/>
</dbReference>
<keyword evidence="9" id="KW-0732">Signal</keyword>
<evidence type="ECO:0000256" key="1">
    <source>
        <dbReference type="ARBA" id="ARBA00004442"/>
    </source>
</evidence>